<dbReference type="Gene3D" id="1.20.930.20">
    <property type="entry name" value="Adaptor protein Cbl, N-terminal domain"/>
    <property type="match status" value="1"/>
</dbReference>
<evidence type="ECO:0000256" key="1">
    <source>
        <dbReference type="ARBA" id="ARBA00022527"/>
    </source>
</evidence>
<feature type="binding site" evidence="6">
    <location>
        <position position="434"/>
    </location>
    <ligand>
        <name>ATP</name>
        <dbReference type="ChEBI" id="CHEBI:30616"/>
    </ligand>
</feature>
<feature type="domain" description="Protein kinase" evidence="8">
    <location>
        <begin position="407"/>
        <end position="668"/>
    </location>
</feature>
<evidence type="ECO:0000256" key="2">
    <source>
        <dbReference type="ARBA" id="ARBA00022679"/>
    </source>
</evidence>
<evidence type="ECO:0000256" key="5">
    <source>
        <dbReference type="ARBA" id="ARBA00022840"/>
    </source>
</evidence>
<evidence type="ECO:0000313" key="10">
    <source>
        <dbReference type="Proteomes" id="UP000015241"/>
    </source>
</evidence>
<dbReference type="PROSITE" id="PS00107">
    <property type="entry name" value="PROTEIN_KINASE_ATP"/>
    <property type="match status" value="1"/>
</dbReference>
<dbReference type="InterPro" id="IPR059179">
    <property type="entry name" value="MLKL-like_MCAfunc"/>
</dbReference>
<proteinExistence type="predicted"/>
<dbReference type="STRING" id="743788.S8DRZ7"/>
<organism evidence="9 10">
    <name type="scientific">Fomitopsis schrenkii</name>
    <name type="common">Brown rot fungus</name>
    <dbReference type="NCBI Taxonomy" id="2126942"/>
    <lineage>
        <taxon>Eukaryota</taxon>
        <taxon>Fungi</taxon>
        <taxon>Dikarya</taxon>
        <taxon>Basidiomycota</taxon>
        <taxon>Agaricomycotina</taxon>
        <taxon>Agaricomycetes</taxon>
        <taxon>Polyporales</taxon>
        <taxon>Fomitopsis</taxon>
    </lineage>
</organism>
<dbReference type="CDD" id="cd13999">
    <property type="entry name" value="STKc_MAP3K-like"/>
    <property type="match status" value="1"/>
</dbReference>
<dbReference type="InterPro" id="IPR001245">
    <property type="entry name" value="Ser-Thr/Tyr_kinase_cat_dom"/>
</dbReference>
<evidence type="ECO:0000256" key="4">
    <source>
        <dbReference type="ARBA" id="ARBA00022777"/>
    </source>
</evidence>
<dbReference type="eggNOG" id="KOG4278">
    <property type="taxonomic scope" value="Eukaryota"/>
</dbReference>
<dbReference type="InterPro" id="IPR008271">
    <property type="entry name" value="Ser/Thr_kinase_AS"/>
</dbReference>
<evidence type="ECO:0000259" key="8">
    <source>
        <dbReference type="PROSITE" id="PS50011"/>
    </source>
</evidence>
<dbReference type="InterPro" id="IPR017441">
    <property type="entry name" value="Protein_kinase_ATP_BS"/>
</dbReference>
<reference evidence="9 10" key="1">
    <citation type="journal article" date="2012" name="Science">
        <title>The Paleozoic origin of enzymatic lignin decomposition reconstructed from 31 fungal genomes.</title>
        <authorList>
            <person name="Floudas D."/>
            <person name="Binder M."/>
            <person name="Riley R."/>
            <person name="Barry K."/>
            <person name="Blanchette R.A."/>
            <person name="Henrissat B."/>
            <person name="Martinez A.T."/>
            <person name="Otillar R."/>
            <person name="Spatafora J.W."/>
            <person name="Yadav J.S."/>
            <person name="Aerts A."/>
            <person name="Benoit I."/>
            <person name="Boyd A."/>
            <person name="Carlson A."/>
            <person name="Copeland A."/>
            <person name="Coutinho P.M."/>
            <person name="de Vries R.P."/>
            <person name="Ferreira P."/>
            <person name="Findley K."/>
            <person name="Foster B."/>
            <person name="Gaskell J."/>
            <person name="Glotzer D."/>
            <person name="Gorecki P."/>
            <person name="Heitman J."/>
            <person name="Hesse C."/>
            <person name="Hori C."/>
            <person name="Igarashi K."/>
            <person name="Jurgens J.A."/>
            <person name="Kallen N."/>
            <person name="Kersten P."/>
            <person name="Kohler A."/>
            <person name="Kuees U."/>
            <person name="Kumar T.K.A."/>
            <person name="Kuo A."/>
            <person name="LaButti K."/>
            <person name="Larrondo L.F."/>
            <person name="Lindquist E."/>
            <person name="Ling A."/>
            <person name="Lombard V."/>
            <person name="Lucas S."/>
            <person name="Lundell T."/>
            <person name="Martin R."/>
            <person name="McLaughlin D.J."/>
            <person name="Morgenstern I."/>
            <person name="Morin E."/>
            <person name="Murat C."/>
            <person name="Nagy L.G."/>
            <person name="Nolan M."/>
            <person name="Ohm R.A."/>
            <person name="Patyshakuliyeva A."/>
            <person name="Rokas A."/>
            <person name="Ruiz-Duenas F.J."/>
            <person name="Sabat G."/>
            <person name="Salamov A."/>
            <person name="Samejima M."/>
            <person name="Schmutz J."/>
            <person name="Slot J.C."/>
            <person name="St John F."/>
            <person name="Stenlid J."/>
            <person name="Sun H."/>
            <person name="Sun S."/>
            <person name="Syed K."/>
            <person name="Tsang A."/>
            <person name="Wiebenga A."/>
            <person name="Young D."/>
            <person name="Pisabarro A."/>
            <person name="Eastwood D.C."/>
            <person name="Martin F."/>
            <person name="Cullen D."/>
            <person name="Grigoriev I.V."/>
            <person name="Hibbett D.S."/>
        </authorList>
    </citation>
    <scope>NUCLEOTIDE SEQUENCE</scope>
    <source>
        <strain evidence="10">FP-58527</strain>
    </source>
</reference>
<feature type="region of interest" description="Disordered" evidence="7">
    <location>
        <begin position="745"/>
        <end position="768"/>
    </location>
</feature>
<name>S8DRZ7_FOMSC</name>
<dbReference type="Gene3D" id="1.10.510.10">
    <property type="entry name" value="Transferase(Phosphotransferase) domain 1"/>
    <property type="match status" value="1"/>
</dbReference>
<dbReference type="GO" id="GO:0007166">
    <property type="term" value="P:cell surface receptor signaling pathway"/>
    <property type="evidence" value="ECO:0007669"/>
    <property type="project" value="InterPro"/>
</dbReference>
<sequence>MEPEKRKSVPPEQAEGWIRTRDRVSKAVVNIMGAAEDIGHEALVISSELLEFAPLPGLRVAAIALLDIWEALQMVDVNRMACLRLTERCATMLMSVREDIAEAGDTVGDELLHPIERLVESFTAVNRFLIKQNHRPFIKRYLKRDEIQRNIVSCDNALNDALSMFSLSIQIRILKQVLQAEQQRQADTADLLEELHGRREQPRALPPPMESPVELTGVDSLHALDVTPISSIEQLMHANPDQIRTTLSAINFKQNEHDLAQDTADLRQLMRSALQANNDVDMIHILQVGRDEMPEAIKALQRALENEVARESDAADHEDTVLVASVSSTAITHTGASDGAGGVSLSRSATVASVESRKTASDRSASYKRPPKDTLDREFIETGIDALRRLSTIEVSLPSWTITRYEVDREAKIGIGFFSDVYRGTWRNRTVAIKVLAEVSPRQLFIHEVNIWKSLSHPNVLELLGASSTSSEPPWFFVSPYMKNGSLVSYLKGLPSLDSVDLLKMMHEIAKGMAYLHSKGILHGDLKGANVLVDDRRHCVISDFGQSEIKSEMYRLSGAPMPHGTLRWQAPELMAGQSELTQQIDVYAFAICCIEALTKGTLPWPLADDDAVRHFVLKENMRPEIPIVNQKWAPMFAEIMRACWRRDPVGRPSFAKVVQDFQRLRQFAGGNLVDSPHLPLHELIEERRSPDMHPVPLPPLPPDTTATFYENNLEGNSLSSADESYQTARGATPDFEHMERLPNYGSLLPSPEMRRHSSLGMSDTDDSESGIMLDPPGYHSPPPLDEHLAEVRNERRYRMLLQHEFHPSLSLPLWTPSQIPLGSVGYLSKPEGEFIILFNAFKPLESSGGRTGSMASIEGYGRVTTGTQKSDKRNVAQRGMDMIQSWLTSRSNQPPTAVSRRYSSPLRAGHKTAHLFTESTAYRYMDELGAPRRWFKANVGAILKEFGDQHRIGREDLFLIIGTLEAQDYALYVSHSHPDGQLNFNVYSSPRAGQPWGHFNVTNDLLSSIVGGPVYDEPEGHALDVSANKVSSVGRGGKWDAVLLARLRFTTDGVEPTSK</sequence>
<dbReference type="InParanoid" id="S8DRZ7"/>
<dbReference type="SUPFAM" id="SSF56112">
    <property type="entry name" value="Protein kinase-like (PK-like)"/>
    <property type="match status" value="1"/>
</dbReference>
<dbReference type="CDD" id="cd21037">
    <property type="entry name" value="MLKL_NTD"/>
    <property type="match status" value="1"/>
</dbReference>
<dbReference type="InterPro" id="IPR036537">
    <property type="entry name" value="Adaptor_Cbl_N_dom_sf"/>
</dbReference>
<dbReference type="GO" id="GO:0004674">
    <property type="term" value="F:protein serine/threonine kinase activity"/>
    <property type="evidence" value="ECO:0007669"/>
    <property type="project" value="UniProtKB-KW"/>
</dbReference>
<protein>
    <recommendedName>
        <fullName evidence="8">Protein kinase domain-containing protein</fullName>
    </recommendedName>
</protein>
<dbReference type="PRINTS" id="PR00109">
    <property type="entry name" value="TYRKINASE"/>
</dbReference>
<dbReference type="PROSITE" id="PS00108">
    <property type="entry name" value="PROTEIN_KINASE_ST"/>
    <property type="match status" value="1"/>
</dbReference>
<keyword evidence="1" id="KW-0723">Serine/threonine-protein kinase</keyword>
<keyword evidence="4" id="KW-0418">Kinase</keyword>
<evidence type="ECO:0000313" key="9">
    <source>
        <dbReference type="EMBL" id="EPS96041.1"/>
    </source>
</evidence>
<keyword evidence="3 6" id="KW-0547">Nucleotide-binding</keyword>
<dbReference type="InterPro" id="IPR011009">
    <property type="entry name" value="Kinase-like_dom_sf"/>
</dbReference>
<dbReference type="InterPro" id="IPR000719">
    <property type="entry name" value="Prot_kinase_dom"/>
</dbReference>
<dbReference type="Pfam" id="PF07714">
    <property type="entry name" value="PK_Tyr_Ser-Thr"/>
    <property type="match status" value="1"/>
</dbReference>
<keyword evidence="5 6" id="KW-0067">ATP-binding</keyword>
<dbReference type="OrthoDB" id="1668230at2759"/>
<dbReference type="PANTHER" id="PTHR44329">
    <property type="entry name" value="SERINE/THREONINE-PROTEIN KINASE TNNI3K-RELATED"/>
    <property type="match status" value="1"/>
</dbReference>
<dbReference type="AlphaFoldDB" id="S8DRZ7"/>
<dbReference type="GO" id="GO:0005524">
    <property type="term" value="F:ATP binding"/>
    <property type="evidence" value="ECO:0007669"/>
    <property type="project" value="UniProtKB-UniRule"/>
</dbReference>
<keyword evidence="10" id="KW-1185">Reference proteome</keyword>
<gene>
    <name evidence="9" type="ORF">FOMPIDRAFT_1151318</name>
</gene>
<dbReference type="HOGENOM" id="CLU_001450_0_0_1"/>
<evidence type="ECO:0000256" key="3">
    <source>
        <dbReference type="ARBA" id="ARBA00022741"/>
    </source>
</evidence>
<keyword evidence="2" id="KW-0808">Transferase</keyword>
<dbReference type="SMART" id="SM00220">
    <property type="entry name" value="S_TKc"/>
    <property type="match status" value="1"/>
</dbReference>
<dbReference type="EMBL" id="KE504195">
    <property type="protein sequence ID" value="EPS96041.1"/>
    <property type="molecule type" value="Genomic_DNA"/>
</dbReference>
<dbReference type="InterPro" id="IPR054000">
    <property type="entry name" value="MLKL_N"/>
</dbReference>
<dbReference type="Pfam" id="PF22215">
    <property type="entry name" value="MLKL_N"/>
    <property type="match status" value="1"/>
</dbReference>
<evidence type="ECO:0000256" key="7">
    <source>
        <dbReference type="SAM" id="MobiDB-lite"/>
    </source>
</evidence>
<dbReference type="InterPro" id="IPR051681">
    <property type="entry name" value="Ser/Thr_Kinases-Pseudokinases"/>
</dbReference>
<dbReference type="Proteomes" id="UP000015241">
    <property type="component" value="Unassembled WGS sequence"/>
</dbReference>
<accession>S8DRZ7</accession>
<evidence type="ECO:0000256" key="6">
    <source>
        <dbReference type="PROSITE-ProRule" id="PRU10141"/>
    </source>
</evidence>
<dbReference type="PANTHER" id="PTHR44329:SF288">
    <property type="entry name" value="MITOGEN-ACTIVATED PROTEIN KINASE KINASE KINASE 20"/>
    <property type="match status" value="1"/>
</dbReference>
<dbReference type="PROSITE" id="PS50011">
    <property type="entry name" value="PROTEIN_KINASE_DOM"/>
    <property type="match status" value="1"/>
</dbReference>